<feature type="region of interest" description="Disordered" evidence="1">
    <location>
        <begin position="1"/>
        <end position="27"/>
    </location>
</feature>
<evidence type="ECO:0000313" key="2">
    <source>
        <dbReference type="EMBL" id="GGN51265.1"/>
    </source>
</evidence>
<dbReference type="Proteomes" id="UP000600365">
    <property type="component" value="Unassembled WGS sequence"/>
</dbReference>
<feature type="compositionally biased region" description="Basic and acidic residues" evidence="1">
    <location>
        <begin position="69"/>
        <end position="78"/>
    </location>
</feature>
<sequence length="145" mass="15153">MKARAAGTGEGYADPLQPTAADLGPWAEEAARQAEVIARCRRASSRSKWLPTDAAVLGVHRHQADLGAEAEHRKHEGQPHPAQAAYTNAVARTNDRASARKNPACRSRRSASGTSAKAGPGQASPETTVRAWATHTGATSAARPG</sequence>
<dbReference type="EMBL" id="BMMM01000001">
    <property type="protein sequence ID" value="GGN51265.1"/>
    <property type="molecule type" value="Genomic_DNA"/>
</dbReference>
<proteinExistence type="predicted"/>
<gene>
    <name evidence="2" type="ORF">GCM10011579_006920</name>
</gene>
<evidence type="ECO:0000313" key="3">
    <source>
        <dbReference type="Proteomes" id="UP000600365"/>
    </source>
</evidence>
<keyword evidence="3" id="KW-1185">Reference proteome</keyword>
<accession>A0A918CZ05</accession>
<reference evidence="2 3" key="1">
    <citation type="journal article" date="2014" name="Int. J. Syst. Evol. Microbiol.">
        <title>Complete genome sequence of Corynebacterium casei LMG S-19264T (=DSM 44701T), isolated from a smear-ripened cheese.</title>
        <authorList>
            <consortium name="US DOE Joint Genome Institute (JGI-PGF)"/>
            <person name="Walter F."/>
            <person name="Albersmeier A."/>
            <person name="Kalinowski J."/>
            <person name="Ruckert C."/>
        </authorList>
    </citation>
    <scope>NUCLEOTIDE SEQUENCE [LARGE SCALE GENOMIC DNA]</scope>
    <source>
        <strain evidence="2 3">CGMCC 4.7111</strain>
    </source>
</reference>
<organism evidence="2 3">
    <name type="scientific">Streptomyces albiflavescens</name>
    <dbReference type="NCBI Taxonomy" id="1623582"/>
    <lineage>
        <taxon>Bacteria</taxon>
        <taxon>Bacillati</taxon>
        <taxon>Actinomycetota</taxon>
        <taxon>Actinomycetes</taxon>
        <taxon>Kitasatosporales</taxon>
        <taxon>Streptomycetaceae</taxon>
        <taxon>Streptomyces</taxon>
    </lineage>
</organism>
<feature type="region of interest" description="Disordered" evidence="1">
    <location>
        <begin position="61"/>
        <end position="145"/>
    </location>
</feature>
<dbReference type="AlphaFoldDB" id="A0A918CZ05"/>
<protein>
    <submittedName>
        <fullName evidence="2">Uncharacterized protein</fullName>
    </submittedName>
</protein>
<name>A0A918CZ05_9ACTN</name>
<evidence type="ECO:0000256" key="1">
    <source>
        <dbReference type="SAM" id="MobiDB-lite"/>
    </source>
</evidence>
<comment type="caution">
    <text evidence="2">The sequence shown here is derived from an EMBL/GenBank/DDBJ whole genome shotgun (WGS) entry which is preliminary data.</text>
</comment>